<evidence type="ECO:0000256" key="4">
    <source>
        <dbReference type="ARBA" id="ARBA00007637"/>
    </source>
</evidence>
<feature type="domain" description="NAD-dependent epimerase/dehydratase" evidence="11">
    <location>
        <begin position="3"/>
        <end position="253"/>
    </location>
</feature>
<proteinExistence type="inferred from homology"/>
<dbReference type="EC" id="5.1.3.2" evidence="5 10"/>
<dbReference type="Gene3D" id="3.90.25.10">
    <property type="entry name" value="UDP-galactose 4-epimerase, domain 1"/>
    <property type="match status" value="1"/>
</dbReference>
<dbReference type="CDD" id="cd05247">
    <property type="entry name" value="UDP_G4E_1_SDR_e"/>
    <property type="match status" value="1"/>
</dbReference>
<reference evidence="12 13" key="1">
    <citation type="submission" date="2020-08" db="EMBL/GenBank/DDBJ databases">
        <title>The Agave Microbiome: Exploring the role of microbial communities in plant adaptations to desert environments.</title>
        <authorList>
            <person name="Partida-Martinez L.P."/>
        </authorList>
    </citation>
    <scope>NUCLEOTIDE SEQUENCE [LARGE SCALE GENOMIC DNA]</scope>
    <source>
        <strain evidence="12 13">AS3.12</strain>
    </source>
</reference>
<dbReference type="RefSeq" id="WP_184654103.1">
    <property type="nucleotide sequence ID" value="NZ_JACHBU010000002.1"/>
</dbReference>
<keyword evidence="9 10" id="KW-0119">Carbohydrate metabolism</keyword>
<evidence type="ECO:0000256" key="10">
    <source>
        <dbReference type="RuleBase" id="RU366046"/>
    </source>
</evidence>
<comment type="catalytic activity">
    <reaction evidence="1 10">
        <text>UDP-alpha-D-glucose = UDP-alpha-D-galactose</text>
        <dbReference type="Rhea" id="RHEA:22168"/>
        <dbReference type="ChEBI" id="CHEBI:58885"/>
        <dbReference type="ChEBI" id="CHEBI:66914"/>
        <dbReference type="EC" id="5.1.3.2"/>
    </reaction>
</comment>
<dbReference type="SUPFAM" id="SSF51735">
    <property type="entry name" value="NAD(P)-binding Rossmann-fold domains"/>
    <property type="match status" value="1"/>
</dbReference>
<name>A0A7X0JJH8_9HYPH</name>
<evidence type="ECO:0000256" key="2">
    <source>
        <dbReference type="ARBA" id="ARBA00001911"/>
    </source>
</evidence>
<dbReference type="GO" id="GO:0033499">
    <property type="term" value="P:galactose catabolic process via UDP-galactose, Leloir pathway"/>
    <property type="evidence" value="ECO:0007669"/>
    <property type="project" value="TreeGrafter"/>
</dbReference>
<comment type="caution">
    <text evidence="12">The sequence shown here is derived from an EMBL/GenBank/DDBJ whole genome shotgun (WGS) entry which is preliminary data.</text>
</comment>
<protein>
    <recommendedName>
        <fullName evidence="6 10">UDP-glucose 4-epimerase</fullName>
        <ecNumber evidence="5 10">5.1.3.2</ecNumber>
    </recommendedName>
</protein>
<sequence>MAVLVTGGAGYIGSHMVWALLDAGEDVVVLDRLSTGFRWAVPDEARFYLGDVGDSIILKQIFAENDIDAILHFAGSIVVPQSVAHPLDYYENNTGKTRFLAAAAVEAGIKHFVFSSTAAVYGDQKDDTPVLENAPTLPKNPYGQSKLMSELMLRDAAAAHDFRFVALRYFNVAGGDPLGRTGLSTEGATHLIKIACEAALGKRRGVDVYGTDYPTADGTGVRDYIHVTDLVEAHLKALSYLRRGGEPLIANCGYGRGYSVLEVLEAVKKAGARGFDINYGPRRPGDAASVVANATLARRLLEWTPRHDDLDLIVETAIRWERELGDRRPESIRAIRTRLASASF</sequence>
<dbReference type="EMBL" id="JACHBU010000002">
    <property type="protein sequence ID" value="MBB6507806.1"/>
    <property type="molecule type" value="Genomic_DNA"/>
</dbReference>
<dbReference type="Pfam" id="PF01370">
    <property type="entry name" value="Epimerase"/>
    <property type="match status" value="1"/>
</dbReference>
<evidence type="ECO:0000256" key="9">
    <source>
        <dbReference type="ARBA" id="ARBA00023277"/>
    </source>
</evidence>
<evidence type="ECO:0000256" key="3">
    <source>
        <dbReference type="ARBA" id="ARBA00004947"/>
    </source>
</evidence>
<dbReference type="PANTHER" id="PTHR43725">
    <property type="entry name" value="UDP-GLUCOSE 4-EPIMERASE"/>
    <property type="match status" value="1"/>
</dbReference>
<evidence type="ECO:0000256" key="1">
    <source>
        <dbReference type="ARBA" id="ARBA00000083"/>
    </source>
</evidence>
<evidence type="ECO:0000259" key="11">
    <source>
        <dbReference type="Pfam" id="PF01370"/>
    </source>
</evidence>
<dbReference type="AlphaFoldDB" id="A0A7X0JJH8"/>
<keyword evidence="8 10" id="KW-0413">Isomerase</keyword>
<evidence type="ECO:0000313" key="13">
    <source>
        <dbReference type="Proteomes" id="UP000585437"/>
    </source>
</evidence>
<dbReference type="GO" id="GO:0003978">
    <property type="term" value="F:UDP-glucose 4-epimerase activity"/>
    <property type="evidence" value="ECO:0007669"/>
    <property type="project" value="UniProtKB-UniRule"/>
</dbReference>
<evidence type="ECO:0000256" key="5">
    <source>
        <dbReference type="ARBA" id="ARBA00013189"/>
    </source>
</evidence>
<gene>
    <name evidence="12" type="ORF">F4695_001138</name>
</gene>
<dbReference type="Gene3D" id="3.40.50.720">
    <property type="entry name" value="NAD(P)-binding Rossmann-like Domain"/>
    <property type="match status" value="1"/>
</dbReference>
<comment type="similarity">
    <text evidence="4 10">Belongs to the NAD(P)-dependent epimerase/dehydratase family.</text>
</comment>
<comment type="pathway">
    <text evidence="3 10">Carbohydrate metabolism; galactose metabolism.</text>
</comment>
<dbReference type="InterPro" id="IPR001509">
    <property type="entry name" value="Epimerase_deHydtase"/>
</dbReference>
<accession>A0A7X0JJH8</accession>
<dbReference type="InterPro" id="IPR005886">
    <property type="entry name" value="UDP_G4E"/>
</dbReference>
<evidence type="ECO:0000256" key="6">
    <source>
        <dbReference type="ARBA" id="ARBA00018569"/>
    </source>
</evidence>
<comment type="subunit">
    <text evidence="10">Homodimer.</text>
</comment>
<dbReference type="NCBIfam" id="TIGR01179">
    <property type="entry name" value="galE"/>
    <property type="match status" value="1"/>
</dbReference>
<evidence type="ECO:0000313" key="12">
    <source>
        <dbReference type="EMBL" id="MBB6507806.1"/>
    </source>
</evidence>
<dbReference type="PANTHER" id="PTHR43725:SF53">
    <property type="entry name" value="UDP-ARABINOSE 4-EPIMERASE 1"/>
    <property type="match status" value="1"/>
</dbReference>
<dbReference type="UniPathway" id="UPA00214"/>
<dbReference type="InterPro" id="IPR036291">
    <property type="entry name" value="NAD(P)-bd_dom_sf"/>
</dbReference>
<comment type="cofactor">
    <cofactor evidence="2 10">
        <name>NAD(+)</name>
        <dbReference type="ChEBI" id="CHEBI:57540"/>
    </cofactor>
</comment>
<evidence type="ECO:0000256" key="8">
    <source>
        <dbReference type="ARBA" id="ARBA00023235"/>
    </source>
</evidence>
<organism evidence="12 13">
    <name type="scientific">Rhizobium soli</name>
    <dbReference type="NCBI Taxonomy" id="424798"/>
    <lineage>
        <taxon>Bacteria</taxon>
        <taxon>Pseudomonadati</taxon>
        <taxon>Pseudomonadota</taxon>
        <taxon>Alphaproteobacteria</taxon>
        <taxon>Hyphomicrobiales</taxon>
        <taxon>Rhizobiaceae</taxon>
        <taxon>Rhizobium/Agrobacterium group</taxon>
        <taxon>Rhizobium</taxon>
    </lineage>
</organism>
<keyword evidence="7 10" id="KW-0520">NAD</keyword>
<dbReference type="Proteomes" id="UP000585437">
    <property type="component" value="Unassembled WGS sequence"/>
</dbReference>
<evidence type="ECO:0000256" key="7">
    <source>
        <dbReference type="ARBA" id="ARBA00023027"/>
    </source>
</evidence>
<keyword evidence="13" id="KW-1185">Reference proteome</keyword>